<protein>
    <submittedName>
        <fullName evidence="1">Uncharacterized protein</fullName>
    </submittedName>
</protein>
<evidence type="ECO:0000313" key="2">
    <source>
        <dbReference type="Proteomes" id="UP001596383"/>
    </source>
</evidence>
<sequence length="46" mass="5451">MRTRRRPDPVSSPRDLEALAAHVALGEYDRRRMRQTFRDRIGTRPS</sequence>
<gene>
    <name evidence="1" type="ORF">ACFQE6_22890</name>
</gene>
<reference evidence="1 2" key="1">
    <citation type="journal article" date="2019" name="Int. J. Syst. Evol. Microbiol.">
        <title>The Global Catalogue of Microorganisms (GCM) 10K type strain sequencing project: providing services to taxonomists for standard genome sequencing and annotation.</title>
        <authorList>
            <consortium name="The Broad Institute Genomics Platform"/>
            <consortium name="The Broad Institute Genome Sequencing Center for Infectious Disease"/>
            <person name="Wu L."/>
            <person name="Ma J."/>
        </authorList>
    </citation>
    <scope>NUCLEOTIDE SEQUENCE [LARGE SCALE GENOMIC DNA]</scope>
    <source>
        <strain evidence="1 2">LMG 29247</strain>
    </source>
</reference>
<accession>A0ABD5SRV3</accession>
<evidence type="ECO:0000313" key="1">
    <source>
        <dbReference type="EMBL" id="MFC6767732.1"/>
    </source>
</evidence>
<dbReference type="Proteomes" id="UP001596383">
    <property type="component" value="Unassembled WGS sequence"/>
</dbReference>
<dbReference type="EMBL" id="JBHSWV010000417">
    <property type="protein sequence ID" value="MFC6767732.1"/>
    <property type="molecule type" value="Genomic_DNA"/>
</dbReference>
<dbReference type="AlphaFoldDB" id="A0ABD5SRV3"/>
<comment type="caution">
    <text evidence="1">The sequence shown here is derived from an EMBL/GenBank/DDBJ whole genome shotgun (WGS) entry which is preliminary data.</text>
</comment>
<proteinExistence type="predicted"/>
<organism evidence="1 2">
    <name type="scientific">Natrinema soli</name>
    <dbReference type="NCBI Taxonomy" id="1930624"/>
    <lineage>
        <taxon>Archaea</taxon>
        <taxon>Methanobacteriati</taxon>
        <taxon>Methanobacteriota</taxon>
        <taxon>Stenosarchaea group</taxon>
        <taxon>Halobacteria</taxon>
        <taxon>Halobacteriales</taxon>
        <taxon>Natrialbaceae</taxon>
        <taxon>Natrinema</taxon>
    </lineage>
</organism>
<dbReference type="RefSeq" id="WP_273740600.1">
    <property type="nucleotide sequence ID" value="NZ_JAQIVI010000417.1"/>
</dbReference>
<name>A0ABD5SRV3_9EURY</name>
<keyword evidence="2" id="KW-1185">Reference proteome</keyword>